<dbReference type="EMBL" id="KN846958">
    <property type="protein sequence ID" value="KIW68409.1"/>
    <property type="molecule type" value="Genomic_DNA"/>
</dbReference>
<feature type="region of interest" description="Disordered" evidence="1">
    <location>
        <begin position="20"/>
        <end position="43"/>
    </location>
</feature>
<reference evidence="2 3" key="1">
    <citation type="submission" date="2015-01" db="EMBL/GenBank/DDBJ databases">
        <title>The Genome Sequence of Capronia semiimmersa CBS27337.</title>
        <authorList>
            <consortium name="The Broad Institute Genomics Platform"/>
            <person name="Cuomo C."/>
            <person name="de Hoog S."/>
            <person name="Gorbushina A."/>
            <person name="Stielow B."/>
            <person name="Teixiera M."/>
            <person name="Abouelleil A."/>
            <person name="Chapman S.B."/>
            <person name="Priest M."/>
            <person name="Young S.K."/>
            <person name="Wortman J."/>
            <person name="Nusbaum C."/>
            <person name="Birren B."/>
        </authorList>
    </citation>
    <scope>NUCLEOTIDE SEQUENCE [LARGE SCALE GENOMIC DNA]</scope>
    <source>
        <strain evidence="2 3">CBS 27337</strain>
    </source>
</reference>
<keyword evidence="3" id="KW-1185">Reference proteome</keyword>
<evidence type="ECO:0000313" key="3">
    <source>
        <dbReference type="Proteomes" id="UP000054266"/>
    </source>
</evidence>
<evidence type="ECO:0000313" key="2">
    <source>
        <dbReference type="EMBL" id="KIW68409.1"/>
    </source>
</evidence>
<dbReference type="AlphaFoldDB" id="A0A0D2G930"/>
<dbReference type="Proteomes" id="UP000054266">
    <property type="component" value="Unassembled WGS sequence"/>
</dbReference>
<gene>
    <name evidence="2" type="ORF">PV04_04358</name>
</gene>
<name>A0A0D2G930_9EURO</name>
<accession>A0A0D2G930</accession>
<sequence length="361" mass="40788">MDSGSTCDCVWKDNVSNELMPEPSVKLPGPREPEMAAPNPSKSWSDLAEEIKENILIWAGRKDLRSCRLVNRQTGSTATRILFRTVCLSPSMNSVDRLCKLSAHDTLANMVRTIEVHTHYLVEAPFSQLVRSDSLAQRLQSLAPLDAAVQALELSDAYNGEIQSQATFLTQGPSLLGTVLKKFPRLRHFIHVRPSARTTTGSYLLDSGSDLVKRTGVSMLDGTKQYLLMHSVLQKCRHLRPMSMELTSLYWWEFYNISRIPHLIDLLSGVTRFKLTLQVESFDRPRCRLRAASKYWANGLTNHLDQLPRRLLAVEDLWLGFDGVPFMDKTVEPDDCVVPSVPKPRVVLFELENPHIGEYAN</sequence>
<protein>
    <recommendedName>
        <fullName evidence="4">F-box domain-containing protein</fullName>
    </recommendedName>
</protein>
<organism evidence="2 3">
    <name type="scientific">Phialophora macrospora</name>
    <dbReference type="NCBI Taxonomy" id="1851006"/>
    <lineage>
        <taxon>Eukaryota</taxon>
        <taxon>Fungi</taxon>
        <taxon>Dikarya</taxon>
        <taxon>Ascomycota</taxon>
        <taxon>Pezizomycotina</taxon>
        <taxon>Eurotiomycetes</taxon>
        <taxon>Chaetothyriomycetidae</taxon>
        <taxon>Chaetothyriales</taxon>
        <taxon>Herpotrichiellaceae</taxon>
        <taxon>Phialophora</taxon>
    </lineage>
</organism>
<dbReference type="STRING" id="5601.A0A0D2G930"/>
<dbReference type="HOGENOM" id="CLU_767262_0_0_1"/>
<evidence type="ECO:0008006" key="4">
    <source>
        <dbReference type="Google" id="ProtNLM"/>
    </source>
</evidence>
<evidence type="ECO:0000256" key="1">
    <source>
        <dbReference type="SAM" id="MobiDB-lite"/>
    </source>
</evidence>
<proteinExistence type="predicted"/>